<protein>
    <submittedName>
        <fullName evidence="2">Uncharacterized protein</fullName>
    </submittedName>
</protein>
<dbReference type="EMBL" id="JAINUG010000146">
    <property type="protein sequence ID" value="KAJ8392404.1"/>
    <property type="molecule type" value="Genomic_DNA"/>
</dbReference>
<dbReference type="AlphaFoldDB" id="A0AAD7RY17"/>
<organism evidence="2 3">
    <name type="scientific">Aldrovandia affinis</name>
    <dbReference type="NCBI Taxonomy" id="143900"/>
    <lineage>
        <taxon>Eukaryota</taxon>
        <taxon>Metazoa</taxon>
        <taxon>Chordata</taxon>
        <taxon>Craniata</taxon>
        <taxon>Vertebrata</taxon>
        <taxon>Euteleostomi</taxon>
        <taxon>Actinopterygii</taxon>
        <taxon>Neopterygii</taxon>
        <taxon>Teleostei</taxon>
        <taxon>Notacanthiformes</taxon>
        <taxon>Halosauridae</taxon>
        <taxon>Aldrovandia</taxon>
    </lineage>
</organism>
<keyword evidence="3" id="KW-1185">Reference proteome</keyword>
<feature type="region of interest" description="Disordered" evidence="1">
    <location>
        <begin position="131"/>
        <end position="164"/>
    </location>
</feature>
<dbReference type="Proteomes" id="UP001221898">
    <property type="component" value="Unassembled WGS sequence"/>
</dbReference>
<proteinExistence type="predicted"/>
<name>A0AAD7RY17_9TELE</name>
<evidence type="ECO:0000313" key="3">
    <source>
        <dbReference type="Proteomes" id="UP001221898"/>
    </source>
</evidence>
<sequence length="164" mass="17139">MLVGASPVIGPDAIGYILSYLIHDAHHLPASLSIILIPVRRPSKGLQVWLIQAPAFSVLLSLRPGKRGGLQGAEGRHRNRGKGWGVIGCSRVSEPTGVLLGHPCLTQSSYGGQLFVKSQIPKTGTALTALQPAAQSSSPLPAPRSVSWQQQRGPKGEPGAGPPP</sequence>
<accession>A0AAD7RY17</accession>
<evidence type="ECO:0000256" key="1">
    <source>
        <dbReference type="SAM" id="MobiDB-lite"/>
    </source>
</evidence>
<comment type="caution">
    <text evidence="2">The sequence shown here is derived from an EMBL/GenBank/DDBJ whole genome shotgun (WGS) entry which is preliminary data.</text>
</comment>
<reference evidence="2" key="1">
    <citation type="journal article" date="2023" name="Science">
        <title>Genome structures resolve the early diversification of teleost fishes.</title>
        <authorList>
            <person name="Parey E."/>
            <person name="Louis A."/>
            <person name="Montfort J."/>
            <person name="Bouchez O."/>
            <person name="Roques C."/>
            <person name="Iampietro C."/>
            <person name="Lluch J."/>
            <person name="Castinel A."/>
            <person name="Donnadieu C."/>
            <person name="Desvignes T."/>
            <person name="Floi Bucao C."/>
            <person name="Jouanno E."/>
            <person name="Wen M."/>
            <person name="Mejri S."/>
            <person name="Dirks R."/>
            <person name="Jansen H."/>
            <person name="Henkel C."/>
            <person name="Chen W.J."/>
            <person name="Zahm M."/>
            <person name="Cabau C."/>
            <person name="Klopp C."/>
            <person name="Thompson A.W."/>
            <person name="Robinson-Rechavi M."/>
            <person name="Braasch I."/>
            <person name="Lecointre G."/>
            <person name="Bobe J."/>
            <person name="Postlethwait J.H."/>
            <person name="Berthelot C."/>
            <person name="Roest Crollius H."/>
            <person name="Guiguen Y."/>
        </authorList>
    </citation>
    <scope>NUCLEOTIDE SEQUENCE</scope>
    <source>
        <strain evidence="2">NC1722</strain>
    </source>
</reference>
<gene>
    <name evidence="2" type="ORF">AAFF_G00075290</name>
</gene>
<evidence type="ECO:0000313" key="2">
    <source>
        <dbReference type="EMBL" id="KAJ8392404.1"/>
    </source>
</evidence>